<gene>
    <name evidence="7" type="ORF">BZL29_4614</name>
</gene>
<dbReference type="Proteomes" id="UP000188532">
    <property type="component" value="Unassembled WGS sequence"/>
</dbReference>
<feature type="transmembrane region" description="Helical" evidence="6">
    <location>
        <begin position="245"/>
        <end position="265"/>
    </location>
</feature>
<dbReference type="EMBL" id="MVBN01000004">
    <property type="protein sequence ID" value="OOK74841.1"/>
    <property type="molecule type" value="Genomic_DNA"/>
</dbReference>
<evidence type="ECO:0000313" key="8">
    <source>
        <dbReference type="Proteomes" id="UP000188532"/>
    </source>
</evidence>
<dbReference type="Pfam" id="PF01925">
    <property type="entry name" value="TauE"/>
    <property type="match status" value="1"/>
</dbReference>
<dbReference type="InterPro" id="IPR002781">
    <property type="entry name" value="TM_pro_TauE-like"/>
</dbReference>
<dbReference type="AlphaFoldDB" id="A0A1V3X8Q1"/>
<dbReference type="STRING" id="1768.B1T50_11300"/>
<keyword evidence="5 6" id="KW-0472">Membrane</keyword>
<comment type="caution">
    <text evidence="7">The sequence shown here is derived from an EMBL/GenBank/DDBJ whole genome shotgun (WGS) entry which is preliminary data.</text>
</comment>
<dbReference type="GeneID" id="29701931"/>
<comment type="similarity">
    <text evidence="2 6">Belongs to the 4-toluene sulfonate uptake permease (TSUP) (TC 2.A.102) family.</text>
</comment>
<protein>
    <recommendedName>
        <fullName evidence="6">Probable membrane transporter protein</fullName>
    </recommendedName>
</protein>
<evidence type="ECO:0000313" key="7">
    <source>
        <dbReference type="EMBL" id="OOK74841.1"/>
    </source>
</evidence>
<sequence>MSTVHPAAVSTGAVVAAAPFGILIGLALGALGGGGSILAVPALVYGVGETAHTATATSLVTVGATALVGMVGHLRTGSVRLFSGLTFGLAGLGGSLLGSLLSRAVPNDVLLLSFSALILVAAWRMHARQAETPCHTRQLATVAADGARDQSASVRDASPATKSAGNVSGHRRTVTATAWRVLIAGSVVGFLTGFFGVGGGFVIVPALVLALDYEMPVAVGTSLLVIAISSAEGVLFRLSSGGIEWGVAIPFTAGGIVGVLLGDMIASRVPAARLTRWFVWLLVAVACYTAAQSILSM</sequence>
<evidence type="ECO:0000256" key="3">
    <source>
        <dbReference type="ARBA" id="ARBA00022692"/>
    </source>
</evidence>
<dbReference type="InterPro" id="IPR051598">
    <property type="entry name" value="TSUP/Inactive_protease-like"/>
</dbReference>
<feature type="transmembrane region" description="Helical" evidence="6">
    <location>
        <begin position="109"/>
        <end position="127"/>
    </location>
</feature>
<evidence type="ECO:0000256" key="4">
    <source>
        <dbReference type="ARBA" id="ARBA00022989"/>
    </source>
</evidence>
<evidence type="ECO:0000256" key="1">
    <source>
        <dbReference type="ARBA" id="ARBA00004141"/>
    </source>
</evidence>
<comment type="subcellular location">
    <subcellularLocation>
        <location evidence="6">Cell membrane</location>
        <topology evidence="6">Multi-pass membrane protein</topology>
    </subcellularLocation>
    <subcellularLocation>
        <location evidence="1">Membrane</location>
        <topology evidence="1">Multi-pass membrane protein</topology>
    </subcellularLocation>
</comment>
<organism evidence="7 8">
    <name type="scientific">Mycobacterium kansasii</name>
    <dbReference type="NCBI Taxonomy" id="1768"/>
    <lineage>
        <taxon>Bacteria</taxon>
        <taxon>Bacillati</taxon>
        <taxon>Actinomycetota</taxon>
        <taxon>Actinomycetes</taxon>
        <taxon>Mycobacteriales</taxon>
        <taxon>Mycobacteriaceae</taxon>
        <taxon>Mycobacterium</taxon>
    </lineage>
</organism>
<feature type="transmembrane region" description="Helical" evidence="6">
    <location>
        <begin position="7"/>
        <end position="31"/>
    </location>
</feature>
<dbReference type="GO" id="GO:0005886">
    <property type="term" value="C:plasma membrane"/>
    <property type="evidence" value="ECO:0007669"/>
    <property type="project" value="UniProtKB-SubCell"/>
</dbReference>
<evidence type="ECO:0000256" key="2">
    <source>
        <dbReference type="ARBA" id="ARBA00009142"/>
    </source>
</evidence>
<feature type="transmembrane region" description="Helical" evidence="6">
    <location>
        <begin position="277"/>
        <end position="295"/>
    </location>
</feature>
<dbReference type="PANTHER" id="PTHR43701:SF2">
    <property type="entry name" value="MEMBRANE TRANSPORTER PROTEIN YJNA-RELATED"/>
    <property type="match status" value="1"/>
</dbReference>
<evidence type="ECO:0000256" key="5">
    <source>
        <dbReference type="ARBA" id="ARBA00023136"/>
    </source>
</evidence>
<name>A0A1V3X8Q1_MYCKA</name>
<dbReference type="PANTHER" id="PTHR43701">
    <property type="entry name" value="MEMBRANE TRANSPORTER PROTEIN MJ0441-RELATED"/>
    <property type="match status" value="1"/>
</dbReference>
<reference evidence="7 8" key="1">
    <citation type="submission" date="2017-02" db="EMBL/GenBank/DDBJ databases">
        <title>Complete genome sequences of Mycobacterium kansasii strains isolated from rhesus macaques.</title>
        <authorList>
            <person name="Panda A."/>
            <person name="Nagaraj S."/>
            <person name="Zhao X."/>
            <person name="Tettelin H."/>
            <person name="Detolla L.J."/>
        </authorList>
    </citation>
    <scope>NUCLEOTIDE SEQUENCE [LARGE SCALE GENOMIC DNA]</scope>
    <source>
        <strain evidence="7 8">11-3469</strain>
    </source>
</reference>
<feature type="transmembrane region" description="Helical" evidence="6">
    <location>
        <begin position="181"/>
        <end position="211"/>
    </location>
</feature>
<keyword evidence="3 6" id="KW-0812">Transmembrane</keyword>
<keyword evidence="4 6" id="KW-1133">Transmembrane helix</keyword>
<keyword evidence="6" id="KW-1003">Cell membrane</keyword>
<feature type="transmembrane region" description="Helical" evidence="6">
    <location>
        <begin position="217"/>
        <end position="238"/>
    </location>
</feature>
<dbReference type="RefSeq" id="WP_198041704.1">
    <property type="nucleotide sequence ID" value="NZ_CP019883.1"/>
</dbReference>
<accession>A0A1V3X8Q1</accession>
<proteinExistence type="inferred from homology"/>
<feature type="transmembrane region" description="Helical" evidence="6">
    <location>
        <begin position="51"/>
        <end position="72"/>
    </location>
</feature>
<feature type="transmembrane region" description="Helical" evidence="6">
    <location>
        <begin position="79"/>
        <end position="97"/>
    </location>
</feature>
<evidence type="ECO:0000256" key="6">
    <source>
        <dbReference type="RuleBase" id="RU363041"/>
    </source>
</evidence>